<proteinExistence type="inferred from homology"/>
<evidence type="ECO:0000313" key="5">
    <source>
        <dbReference type="EMBL" id="AFY96648.1"/>
    </source>
</evidence>
<feature type="domain" description="Peptidase M16 C-terminal" evidence="4">
    <location>
        <begin position="171"/>
        <end position="354"/>
    </location>
</feature>
<dbReference type="EMBL" id="CP003600">
    <property type="protein sequence ID" value="AFY96648.1"/>
    <property type="molecule type" value="Genomic_DNA"/>
</dbReference>
<dbReference type="GO" id="GO:0046872">
    <property type="term" value="F:metal ion binding"/>
    <property type="evidence" value="ECO:0007669"/>
    <property type="project" value="InterPro"/>
</dbReference>
<dbReference type="Gene3D" id="3.30.830.10">
    <property type="entry name" value="Metalloenzyme, LuxS/M16 peptidase-like"/>
    <property type="match status" value="2"/>
</dbReference>
<dbReference type="InterPro" id="IPR011765">
    <property type="entry name" value="Pept_M16_N"/>
</dbReference>
<dbReference type="KEGG" id="cmp:Cha6605_5793"/>
<dbReference type="SUPFAM" id="SSF63411">
    <property type="entry name" value="LuxS/MPP-like metallohydrolase"/>
    <property type="match status" value="2"/>
</dbReference>
<protein>
    <submittedName>
        <fullName evidence="5">Putative Zn-dependent peptidase</fullName>
    </submittedName>
</protein>
<dbReference type="HOGENOM" id="CLU_009902_3_2_3"/>
<dbReference type="STRING" id="1173020.Cha6605_5793"/>
<feature type="domain" description="Peptidase M16 N-terminal" evidence="3">
    <location>
        <begin position="20"/>
        <end position="165"/>
    </location>
</feature>
<dbReference type="PANTHER" id="PTHR11851">
    <property type="entry name" value="METALLOPROTEASE"/>
    <property type="match status" value="1"/>
</dbReference>
<evidence type="ECO:0000313" key="6">
    <source>
        <dbReference type="Proteomes" id="UP000010366"/>
    </source>
</evidence>
<reference evidence="5 6" key="1">
    <citation type="submission" date="2012-05" db="EMBL/GenBank/DDBJ databases">
        <title>Finished chromosome of genome of Chamaesiphon sp. PCC 6605.</title>
        <authorList>
            <consortium name="US DOE Joint Genome Institute"/>
            <person name="Gugger M."/>
            <person name="Coursin T."/>
            <person name="Rippka R."/>
            <person name="Tandeau De Marsac N."/>
            <person name="Huntemann M."/>
            <person name="Wei C.-L."/>
            <person name="Han J."/>
            <person name="Detter J.C."/>
            <person name="Han C."/>
            <person name="Tapia R."/>
            <person name="Chen A."/>
            <person name="Kyrpides N."/>
            <person name="Mavromatis K."/>
            <person name="Markowitz V."/>
            <person name="Szeto E."/>
            <person name="Ivanova N."/>
            <person name="Pagani I."/>
            <person name="Pati A."/>
            <person name="Goodwin L."/>
            <person name="Nordberg H.P."/>
            <person name="Cantor M.N."/>
            <person name="Hua S.X."/>
            <person name="Woyke T."/>
            <person name="Kerfeld C.A."/>
        </authorList>
    </citation>
    <scope>NUCLEOTIDE SEQUENCE [LARGE SCALE GENOMIC DNA]</scope>
    <source>
        <strain evidence="6">ATCC 27169 / PCC 6605</strain>
    </source>
</reference>
<dbReference type="RefSeq" id="WP_015162723.1">
    <property type="nucleotide sequence ID" value="NC_019697.1"/>
</dbReference>
<dbReference type="InterPro" id="IPR050361">
    <property type="entry name" value="MPP/UQCRC_Complex"/>
</dbReference>
<dbReference type="InterPro" id="IPR001431">
    <property type="entry name" value="Pept_M16_Zn_BS"/>
</dbReference>
<comment type="similarity">
    <text evidence="1 2">Belongs to the peptidase M16 family.</text>
</comment>
<organism evidence="5 6">
    <name type="scientific">Chamaesiphon minutus (strain ATCC 27169 / PCC 6605)</name>
    <dbReference type="NCBI Taxonomy" id="1173020"/>
    <lineage>
        <taxon>Bacteria</taxon>
        <taxon>Bacillati</taxon>
        <taxon>Cyanobacteriota</taxon>
        <taxon>Cyanophyceae</taxon>
        <taxon>Gomontiellales</taxon>
        <taxon>Chamaesiphonaceae</taxon>
        <taxon>Chamaesiphon</taxon>
    </lineage>
</organism>
<evidence type="ECO:0000259" key="3">
    <source>
        <dbReference type="Pfam" id="PF00675"/>
    </source>
</evidence>
<accession>K9UPM9</accession>
<keyword evidence="6" id="KW-1185">Reference proteome</keyword>
<dbReference type="GO" id="GO:0004222">
    <property type="term" value="F:metalloendopeptidase activity"/>
    <property type="evidence" value="ECO:0007669"/>
    <property type="project" value="InterPro"/>
</dbReference>
<dbReference type="PANTHER" id="PTHR11851:SF49">
    <property type="entry name" value="MITOCHONDRIAL-PROCESSING PEPTIDASE SUBUNIT ALPHA"/>
    <property type="match status" value="1"/>
</dbReference>
<dbReference type="InterPro" id="IPR007863">
    <property type="entry name" value="Peptidase_M16_C"/>
</dbReference>
<dbReference type="eggNOG" id="COG0612">
    <property type="taxonomic scope" value="Bacteria"/>
</dbReference>
<dbReference type="AlphaFoldDB" id="K9UPM9"/>
<sequence>MTTTLNRPTVRTLPNGLTIVAEQMPVEAVNLNIWLNVGSFLETDGINGMAHFLEHMVFKGTSRLAAGEFERLVEERGAVTNAATSQDYTHYYITTAPKDFAALAPLQIDVVTNPRIPEDDFAREKLVVLEEIRRSQDNSSRRIYQQAIEVAFAKLAYRRPVLGPEAVIEGITAQQMRFFHATHYQPAAMTAVAVGNLPVEELIDIVTDGFAAQGGSMPAVEFVGKKSQPTPEPAFNRIVRREYIDPSLQQARLIMVWRVPGLMQLSETYPLDILAAILGSGRTSRLVKELREDRQLVNNISVSNMSNRIQGLFYLSAQLPSENIAEVEQIITQHIFQLQHTLATDAEISRIRRQVANRYIFGTETPSDRADLYGYYRSVVGDLTPALNYPQQIQALDAKTIQLAARQYLSPNAYGVIAVKPE</sequence>
<dbReference type="GO" id="GO:0006508">
    <property type="term" value="P:proteolysis"/>
    <property type="evidence" value="ECO:0007669"/>
    <property type="project" value="InterPro"/>
</dbReference>
<evidence type="ECO:0000256" key="2">
    <source>
        <dbReference type="RuleBase" id="RU004447"/>
    </source>
</evidence>
<dbReference type="PATRIC" id="fig|1173020.3.peg.6666"/>
<dbReference type="Pfam" id="PF00675">
    <property type="entry name" value="Peptidase_M16"/>
    <property type="match status" value="1"/>
</dbReference>
<dbReference type="InterPro" id="IPR011249">
    <property type="entry name" value="Metalloenz_LuxS/M16"/>
</dbReference>
<name>K9UPM9_CHAP6</name>
<dbReference type="PROSITE" id="PS00143">
    <property type="entry name" value="INSULINASE"/>
    <property type="match status" value="1"/>
</dbReference>
<evidence type="ECO:0000256" key="1">
    <source>
        <dbReference type="ARBA" id="ARBA00007261"/>
    </source>
</evidence>
<evidence type="ECO:0000259" key="4">
    <source>
        <dbReference type="Pfam" id="PF05193"/>
    </source>
</evidence>
<gene>
    <name evidence="5" type="ORF">Cha6605_5793</name>
</gene>
<dbReference type="Proteomes" id="UP000010366">
    <property type="component" value="Chromosome"/>
</dbReference>
<dbReference type="Pfam" id="PF05193">
    <property type="entry name" value="Peptidase_M16_C"/>
    <property type="match status" value="1"/>
</dbReference>